<dbReference type="GO" id="GO:0003729">
    <property type="term" value="F:mRNA binding"/>
    <property type="evidence" value="ECO:0007669"/>
    <property type="project" value="InterPro"/>
</dbReference>
<feature type="region of interest" description="Disordered" evidence="1">
    <location>
        <begin position="579"/>
        <end position="680"/>
    </location>
</feature>
<protein>
    <submittedName>
        <fullName evidence="2">Uncharacterized protein</fullName>
    </submittedName>
</protein>
<comment type="caution">
    <text evidence="2">The sequence shown here is derived from an EMBL/GenBank/DDBJ whole genome shotgun (WGS) entry which is preliminary data.</text>
</comment>
<gene>
    <name evidence="2" type="ORF">P691DRAFT_794128</name>
</gene>
<dbReference type="EMBL" id="MU151068">
    <property type="protein sequence ID" value="KAF9452735.1"/>
    <property type="molecule type" value="Genomic_DNA"/>
</dbReference>
<proteinExistence type="predicted"/>
<feature type="compositionally biased region" description="Polar residues" evidence="1">
    <location>
        <begin position="609"/>
        <end position="625"/>
    </location>
</feature>
<dbReference type="PANTHER" id="PTHR40788:SF1">
    <property type="entry name" value="IPA PROTEIN"/>
    <property type="match status" value="1"/>
</dbReference>
<feature type="region of interest" description="Disordered" evidence="1">
    <location>
        <begin position="446"/>
        <end position="501"/>
    </location>
</feature>
<organism evidence="2 3">
    <name type="scientific">Macrolepiota fuliginosa MF-IS2</name>
    <dbReference type="NCBI Taxonomy" id="1400762"/>
    <lineage>
        <taxon>Eukaryota</taxon>
        <taxon>Fungi</taxon>
        <taxon>Dikarya</taxon>
        <taxon>Basidiomycota</taxon>
        <taxon>Agaricomycotina</taxon>
        <taxon>Agaricomycetes</taxon>
        <taxon>Agaricomycetidae</taxon>
        <taxon>Agaricales</taxon>
        <taxon>Agaricineae</taxon>
        <taxon>Agaricaceae</taxon>
        <taxon>Macrolepiota</taxon>
    </lineage>
</organism>
<dbReference type="OrthoDB" id="2922289at2759"/>
<evidence type="ECO:0000313" key="2">
    <source>
        <dbReference type="EMBL" id="KAF9452735.1"/>
    </source>
</evidence>
<dbReference type="Proteomes" id="UP000807342">
    <property type="component" value="Unassembled WGS sequence"/>
</dbReference>
<feature type="compositionally biased region" description="Acidic residues" evidence="1">
    <location>
        <begin position="480"/>
        <end position="501"/>
    </location>
</feature>
<evidence type="ECO:0000256" key="1">
    <source>
        <dbReference type="SAM" id="MobiDB-lite"/>
    </source>
</evidence>
<accession>A0A9P5XND7</accession>
<evidence type="ECO:0000313" key="3">
    <source>
        <dbReference type="Proteomes" id="UP000807342"/>
    </source>
</evidence>
<reference evidence="2" key="1">
    <citation type="submission" date="2020-11" db="EMBL/GenBank/DDBJ databases">
        <authorList>
            <consortium name="DOE Joint Genome Institute"/>
            <person name="Ahrendt S."/>
            <person name="Riley R."/>
            <person name="Andreopoulos W."/>
            <person name="Labutti K."/>
            <person name="Pangilinan J."/>
            <person name="Ruiz-Duenas F.J."/>
            <person name="Barrasa J.M."/>
            <person name="Sanchez-Garcia M."/>
            <person name="Camarero S."/>
            <person name="Miyauchi S."/>
            <person name="Serrano A."/>
            <person name="Linde D."/>
            <person name="Babiker R."/>
            <person name="Drula E."/>
            <person name="Ayuso-Fernandez I."/>
            <person name="Pacheco R."/>
            <person name="Padilla G."/>
            <person name="Ferreira P."/>
            <person name="Barriuso J."/>
            <person name="Kellner H."/>
            <person name="Castanera R."/>
            <person name="Alfaro M."/>
            <person name="Ramirez L."/>
            <person name="Pisabarro A.G."/>
            <person name="Kuo A."/>
            <person name="Tritt A."/>
            <person name="Lipzen A."/>
            <person name="He G."/>
            <person name="Yan M."/>
            <person name="Ng V."/>
            <person name="Cullen D."/>
            <person name="Martin F."/>
            <person name="Rosso M.-N."/>
            <person name="Henrissat B."/>
            <person name="Hibbett D."/>
            <person name="Martinez A.T."/>
            <person name="Grigoriev I.V."/>
        </authorList>
    </citation>
    <scope>NUCLEOTIDE SEQUENCE</scope>
    <source>
        <strain evidence="2">MF-IS2</strain>
    </source>
</reference>
<feature type="compositionally biased region" description="Basic residues" evidence="1">
    <location>
        <begin position="594"/>
        <end position="608"/>
    </location>
</feature>
<feature type="region of interest" description="Disordered" evidence="1">
    <location>
        <begin position="703"/>
        <end position="742"/>
    </location>
</feature>
<keyword evidence="3" id="KW-1185">Reference proteome</keyword>
<dbReference type="InterPro" id="IPR012933">
    <property type="entry name" value="HicA_mRNA_interferase"/>
</dbReference>
<dbReference type="Pfam" id="PF07927">
    <property type="entry name" value="HicA_toxin"/>
    <property type="match status" value="1"/>
</dbReference>
<feature type="region of interest" description="Disordered" evidence="1">
    <location>
        <begin position="525"/>
        <end position="544"/>
    </location>
</feature>
<name>A0A9P5XND7_9AGAR</name>
<dbReference type="AlphaFoldDB" id="A0A9P5XND7"/>
<dbReference type="PANTHER" id="PTHR40788">
    <property type="entry name" value="CLR5 DOMAIN-CONTAINING PROTEIN-RELATED"/>
    <property type="match status" value="1"/>
</dbReference>
<sequence length="874" mass="98290">MASKPKLKSSTKHSTKDLIKVGPRDVFVDADTAQKLRDVKPTTSRALVLRNGKYGVQGTGDIVLMSRISGREKLDLLAEDLVERTKKAVAAPFDIEKCLQIAESQYDAFLGDISHLHDHEMFINIITDELQAQLRHDPNKPDPLKNPSYIANIIATRIHNQYMLTSAWKIVRDALRELVNRGMSNKNFKALLKNDMKMRNLYLSLFRMVELMVDSYQQRFSVLALNSAHYARYFKKQQNDDPTDDQEIVFDHSELREAALSFIDSIIIELCFPKAPYPKFVLYQILHDAAEESPKETKRFSQLMWDAVGDLSECVELHQLLENPLLVPEAEEWRDELSRMPPEFDQWVDAQMISLKASEEIANFKDLVFPLTKTTKRIVLDSMWMRIDQNYFRITGKDIDDLWQLKGEGATPQWTSFFMHHVPENIVRHSSKTNKGKKPLAITDFAAGDDSDEMGPQTASNSSDEIPGLQTVSNSSEDYSSADESESEINYLDDDSDDDIGYDTEEEEEIRELLREAMDVAYEGDWFGSSEPLPERSGAGSNQQDNPFLKLLGSLRGQSNPCLIVMLLTRFLAAHSGQKATVEEVTDEEESRTPAKKKKKKSKKKKKPSTTTTEDQGANGTTASPSPVPLSGSKPPVLSPQSPTLSKAKPTPLVSPAKPVKKAPTASVSKTKPAVPTISEASVPSFETTTSYGQSARTYLSGFEPQRVKTKTRSDQASLFSKDDEKQQGGSGVMPKLGSEGEKRVMEQKEQKAAQSSWFSKLSNRANGLMHHLLRTSDDVKQGKGGMRWDDFVKLMTEMGFDYDPSTAGSSVRFVPPGKDDHPISFHKPHPKPYIEGWKLRGMARRLKEHYGWDEEVFMSQAASFISEPEQDDI</sequence>